<organism evidence="2 3">
    <name type="scientific">Prevotella intermedia</name>
    <dbReference type="NCBI Taxonomy" id="28131"/>
    <lineage>
        <taxon>Bacteria</taxon>
        <taxon>Pseudomonadati</taxon>
        <taxon>Bacteroidota</taxon>
        <taxon>Bacteroidia</taxon>
        <taxon>Bacteroidales</taxon>
        <taxon>Prevotellaceae</taxon>
        <taxon>Prevotella</taxon>
    </lineage>
</organism>
<evidence type="ECO:0000256" key="1">
    <source>
        <dbReference type="SAM" id="Phobius"/>
    </source>
</evidence>
<keyword evidence="1" id="KW-0812">Transmembrane</keyword>
<sequence length="144" mass="16219">MEANVSKTDKSLKSFVESLVQSKDVSELVKNLDLTLEQAKAVFDFIKEFKEDIHTIIKSLQEESKEVLSANNMALKTYLEELKSARSFEEKQAWLEMSEKVRKDMNKMLLHKRVAIVAGLMVIGGVIVGLSNSNRKSSLGTNIK</sequence>
<name>A0A2G9IDV5_PREIN</name>
<dbReference type="RefSeq" id="WP_099976170.1">
    <property type="nucleotide sequence ID" value="NZ_PESN01000001.1"/>
</dbReference>
<keyword evidence="1" id="KW-0472">Membrane</keyword>
<accession>A0A2G9IDV5</accession>
<feature type="transmembrane region" description="Helical" evidence="1">
    <location>
        <begin position="110"/>
        <end position="130"/>
    </location>
</feature>
<dbReference type="Proteomes" id="UP000230500">
    <property type="component" value="Unassembled WGS sequence"/>
</dbReference>
<dbReference type="AlphaFoldDB" id="A0A2G9IDV5"/>
<dbReference type="EMBL" id="PESN01000001">
    <property type="protein sequence ID" value="PIN27954.1"/>
    <property type="molecule type" value="Genomic_DNA"/>
</dbReference>
<gene>
    <name evidence="2" type="ORF">CUC04_00155</name>
</gene>
<comment type="caution">
    <text evidence="2">The sequence shown here is derived from an EMBL/GenBank/DDBJ whole genome shotgun (WGS) entry which is preliminary data.</text>
</comment>
<proteinExistence type="predicted"/>
<reference evidence="2 3" key="1">
    <citation type="submission" date="2017-11" db="EMBL/GenBank/DDBJ databases">
        <title>Genome sequencing of Prevotella intermedia KCOM 2069.</title>
        <authorList>
            <person name="Kook J.-K."/>
            <person name="Park S.-N."/>
            <person name="Lim Y.K."/>
        </authorList>
    </citation>
    <scope>NUCLEOTIDE SEQUENCE [LARGE SCALE GENOMIC DNA]</scope>
    <source>
        <strain evidence="2 3">KCOM 2069</strain>
    </source>
</reference>
<keyword evidence="1" id="KW-1133">Transmembrane helix</keyword>
<evidence type="ECO:0000313" key="2">
    <source>
        <dbReference type="EMBL" id="PIN27954.1"/>
    </source>
</evidence>
<protein>
    <submittedName>
        <fullName evidence="2">Uncharacterized protein</fullName>
    </submittedName>
</protein>
<evidence type="ECO:0000313" key="3">
    <source>
        <dbReference type="Proteomes" id="UP000230500"/>
    </source>
</evidence>